<organism evidence="2 3">
    <name type="scientific">Oryzias melastigma</name>
    <name type="common">Marine medaka</name>
    <dbReference type="NCBI Taxonomy" id="30732"/>
    <lineage>
        <taxon>Eukaryota</taxon>
        <taxon>Metazoa</taxon>
        <taxon>Chordata</taxon>
        <taxon>Craniata</taxon>
        <taxon>Vertebrata</taxon>
        <taxon>Euteleostomi</taxon>
        <taxon>Actinopterygii</taxon>
        <taxon>Neopterygii</taxon>
        <taxon>Teleostei</taxon>
        <taxon>Neoteleostei</taxon>
        <taxon>Acanthomorphata</taxon>
        <taxon>Ovalentaria</taxon>
        <taxon>Atherinomorphae</taxon>
        <taxon>Beloniformes</taxon>
        <taxon>Adrianichthyidae</taxon>
        <taxon>Oryziinae</taxon>
        <taxon>Oryzias</taxon>
    </lineage>
</organism>
<comment type="caution">
    <text evidence="2">The sequence shown here is derived from an EMBL/GenBank/DDBJ whole genome shotgun (WGS) entry which is preliminary data.</text>
</comment>
<evidence type="ECO:0000256" key="1">
    <source>
        <dbReference type="SAM" id="MobiDB-lite"/>
    </source>
</evidence>
<evidence type="ECO:0000313" key="3">
    <source>
        <dbReference type="Proteomes" id="UP000646548"/>
    </source>
</evidence>
<feature type="region of interest" description="Disordered" evidence="1">
    <location>
        <begin position="118"/>
        <end position="147"/>
    </location>
</feature>
<dbReference type="Proteomes" id="UP000646548">
    <property type="component" value="Unassembled WGS sequence"/>
</dbReference>
<dbReference type="EMBL" id="WKFB01001214">
    <property type="protein sequence ID" value="KAF6714607.1"/>
    <property type="molecule type" value="Genomic_DNA"/>
</dbReference>
<protein>
    <submittedName>
        <fullName evidence="2">Uncharacterized protein</fullName>
    </submittedName>
</protein>
<sequence length="223" mass="24645">MSSNTGPETNQEALKHFMRLAEAPQTELWKLPNKACWCFCSSELHLQQPLTVQFGSNCQVRLFLSARGAYRDARMLNQGTARVILALATPTALQIKAADCRLNTADYTAIGSDRLQLPSSHHTTRRGANQTAAQTRGDAFPTRTRVETSTRERCSLPGELSSFGGEKCGRSGLVFPDSGAPLLQLRLSHSSLQPTAELWDIRTTAALFRQQHVYARTRQEPSS</sequence>
<feature type="compositionally biased region" description="Polar residues" evidence="1">
    <location>
        <begin position="118"/>
        <end position="134"/>
    </location>
</feature>
<proteinExistence type="predicted"/>
<dbReference type="AlphaFoldDB" id="A0A834BJ24"/>
<gene>
    <name evidence="2" type="ORF">FQA47_024416</name>
</gene>
<name>A0A834BJ24_ORYME</name>
<reference evidence="2" key="1">
    <citation type="journal article" name="BMC Genomics">
        <title>Long-read sequencing and de novo genome assembly of marine medaka (Oryzias melastigma).</title>
        <authorList>
            <person name="Liang P."/>
            <person name="Saqib H.S.A."/>
            <person name="Ni X."/>
            <person name="Shen Y."/>
        </authorList>
    </citation>
    <scope>NUCLEOTIDE SEQUENCE</scope>
    <source>
        <strain evidence="2">Bigg-433</strain>
    </source>
</reference>
<accession>A0A834BJ24</accession>
<evidence type="ECO:0000313" key="2">
    <source>
        <dbReference type="EMBL" id="KAF6714607.1"/>
    </source>
</evidence>